<protein>
    <submittedName>
        <fullName evidence="1">Uncharacterized protein</fullName>
    </submittedName>
</protein>
<organism evidence="1 7">
    <name type="scientific">Roseburia inulinivorans</name>
    <dbReference type="NCBI Taxonomy" id="360807"/>
    <lineage>
        <taxon>Bacteria</taxon>
        <taxon>Bacillati</taxon>
        <taxon>Bacillota</taxon>
        <taxon>Clostridia</taxon>
        <taxon>Lachnospirales</taxon>
        <taxon>Lachnospiraceae</taxon>
        <taxon>Roseburia</taxon>
    </lineage>
</organism>
<dbReference type="Proteomes" id="UP000286271">
    <property type="component" value="Unassembled WGS sequence"/>
</dbReference>
<reference evidence="6 7" key="1">
    <citation type="submission" date="2015-09" db="EMBL/GenBank/DDBJ databases">
        <authorList>
            <consortium name="Pathogen Informatics"/>
        </authorList>
    </citation>
    <scope>NUCLEOTIDE SEQUENCE [LARGE SCALE GENOMIC DNA]</scope>
    <source>
        <strain evidence="2 6">2789STDY5608835</strain>
        <strain evidence="1 7">2789STDY5608887</strain>
    </source>
</reference>
<dbReference type="RefSeq" id="WP_055168854.1">
    <property type="nucleotide sequence ID" value="NZ_CABJFX010000003.1"/>
</dbReference>
<dbReference type="EMBL" id="QSKW01000016">
    <property type="protein sequence ID" value="RHE96753.1"/>
    <property type="molecule type" value="Genomic_DNA"/>
</dbReference>
<evidence type="ECO:0000313" key="6">
    <source>
        <dbReference type="Proteomes" id="UP000095395"/>
    </source>
</evidence>
<evidence type="ECO:0000313" key="5">
    <source>
        <dbReference type="EMBL" id="RHE96753.1"/>
    </source>
</evidence>
<name>A0A173TE79_9FIRM</name>
<dbReference type="Proteomes" id="UP000095395">
    <property type="component" value="Unassembled WGS sequence"/>
</dbReference>
<accession>A0A173TE79</accession>
<dbReference type="Proteomes" id="UP000095453">
    <property type="component" value="Unassembled WGS sequence"/>
</dbReference>
<sequence length="67" mass="7268">MSNDPKDTVADLSKLVRSQSQAPAKTSIPTIPRSSISAMLTSCNEGTELIGNEYFTYNGENKDSKND</sequence>
<dbReference type="EMBL" id="QRUN01000002">
    <property type="protein sequence ID" value="RGR70740.1"/>
    <property type="molecule type" value="Genomic_DNA"/>
</dbReference>
<dbReference type="EMBL" id="CYYR01000004">
    <property type="protein sequence ID" value="CUN61060.1"/>
    <property type="molecule type" value="Genomic_DNA"/>
</dbReference>
<dbReference type="EMBL" id="QSFX01000003">
    <property type="protein sequence ID" value="RHA91024.1"/>
    <property type="molecule type" value="Genomic_DNA"/>
</dbReference>
<evidence type="ECO:0000313" key="1">
    <source>
        <dbReference type="EMBL" id="CUN01062.1"/>
    </source>
</evidence>
<evidence type="ECO:0000313" key="8">
    <source>
        <dbReference type="Proteomes" id="UP000283492"/>
    </source>
</evidence>
<dbReference type="EMBL" id="CYXX01000009">
    <property type="protein sequence ID" value="CUN01062.1"/>
    <property type="molecule type" value="Genomic_DNA"/>
</dbReference>
<evidence type="ECO:0000313" key="9">
    <source>
        <dbReference type="Proteomes" id="UP000285820"/>
    </source>
</evidence>
<evidence type="ECO:0000313" key="10">
    <source>
        <dbReference type="Proteomes" id="UP000286271"/>
    </source>
</evidence>
<dbReference type="AlphaFoldDB" id="A0A173TE79"/>
<proteinExistence type="predicted"/>
<evidence type="ECO:0000313" key="7">
    <source>
        <dbReference type="Proteomes" id="UP000095453"/>
    </source>
</evidence>
<evidence type="ECO:0000313" key="3">
    <source>
        <dbReference type="EMBL" id="RGR70740.1"/>
    </source>
</evidence>
<gene>
    <name evidence="5" type="ORF">DW707_10730</name>
    <name evidence="4" type="ORF">DW914_03540</name>
    <name evidence="3" type="ORF">DWY29_02235</name>
    <name evidence="2" type="ORF">ERS852392_00884</name>
    <name evidence="1" type="ORF">ERS852444_01483</name>
</gene>
<evidence type="ECO:0000313" key="4">
    <source>
        <dbReference type="EMBL" id="RHA91024.1"/>
    </source>
</evidence>
<dbReference type="Proteomes" id="UP000285820">
    <property type="component" value="Unassembled WGS sequence"/>
</dbReference>
<dbReference type="Proteomes" id="UP000283492">
    <property type="component" value="Unassembled WGS sequence"/>
</dbReference>
<evidence type="ECO:0000313" key="2">
    <source>
        <dbReference type="EMBL" id="CUN61060.1"/>
    </source>
</evidence>
<reference evidence="8 9" key="2">
    <citation type="submission" date="2018-08" db="EMBL/GenBank/DDBJ databases">
        <title>A genome reference for cultivated species of the human gut microbiota.</title>
        <authorList>
            <person name="Zou Y."/>
            <person name="Xue W."/>
            <person name="Luo G."/>
        </authorList>
    </citation>
    <scope>NUCLEOTIDE SEQUENCE [LARGE SCALE GENOMIC DNA]</scope>
    <source>
        <strain evidence="3 9">AF24-4</strain>
        <strain evidence="5 10">AM27-11</strain>
        <strain evidence="4 8">AM42-1AC</strain>
    </source>
</reference>